<reference evidence="2" key="1">
    <citation type="journal article" date="2023" name="Plant J.">
        <title>Genome sequences and population genomics provide insights into the demographic history, inbreeding, and mutation load of two 'living fossil' tree species of Dipteronia.</title>
        <authorList>
            <person name="Feng Y."/>
            <person name="Comes H.P."/>
            <person name="Chen J."/>
            <person name="Zhu S."/>
            <person name="Lu R."/>
            <person name="Zhang X."/>
            <person name="Li P."/>
            <person name="Qiu J."/>
            <person name="Olsen K.M."/>
            <person name="Qiu Y."/>
        </authorList>
    </citation>
    <scope>NUCLEOTIDE SEQUENCE</scope>
    <source>
        <strain evidence="2">KIB01</strain>
    </source>
</reference>
<dbReference type="InterPro" id="IPR005162">
    <property type="entry name" value="Retrotrans_gag_dom"/>
</dbReference>
<evidence type="ECO:0000259" key="1">
    <source>
        <dbReference type="Pfam" id="PF03732"/>
    </source>
</evidence>
<proteinExistence type="predicted"/>
<evidence type="ECO:0000313" key="2">
    <source>
        <dbReference type="EMBL" id="KAK2642247.1"/>
    </source>
</evidence>
<organism evidence="2 3">
    <name type="scientific">Dipteronia dyeriana</name>
    <dbReference type="NCBI Taxonomy" id="168575"/>
    <lineage>
        <taxon>Eukaryota</taxon>
        <taxon>Viridiplantae</taxon>
        <taxon>Streptophyta</taxon>
        <taxon>Embryophyta</taxon>
        <taxon>Tracheophyta</taxon>
        <taxon>Spermatophyta</taxon>
        <taxon>Magnoliopsida</taxon>
        <taxon>eudicotyledons</taxon>
        <taxon>Gunneridae</taxon>
        <taxon>Pentapetalae</taxon>
        <taxon>rosids</taxon>
        <taxon>malvids</taxon>
        <taxon>Sapindales</taxon>
        <taxon>Sapindaceae</taxon>
        <taxon>Hippocastanoideae</taxon>
        <taxon>Acereae</taxon>
        <taxon>Dipteronia</taxon>
    </lineage>
</organism>
<dbReference type="PANTHER" id="PTHR33223:SF9">
    <property type="entry name" value="RETROTRANSPOSON GAG DOMAIN-CONTAINING PROTEIN"/>
    <property type="match status" value="1"/>
</dbReference>
<dbReference type="EMBL" id="JANJYI010000007">
    <property type="protein sequence ID" value="KAK2642247.1"/>
    <property type="molecule type" value="Genomic_DNA"/>
</dbReference>
<name>A0AAD9TU27_9ROSI</name>
<keyword evidence="3" id="KW-1185">Reference proteome</keyword>
<protein>
    <recommendedName>
        <fullName evidence="1">Retrotransposon gag domain-containing protein</fullName>
    </recommendedName>
</protein>
<feature type="domain" description="Retrotransposon gag" evidence="1">
    <location>
        <begin position="61"/>
        <end position="126"/>
    </location>
</feature>
<dbReference type="Pfam" id="PF03732">
    <property type="entry name" value="Retrotrans_gag"/>
    <property type="match status" value="1"/>
</dbReference>
<dbReference type="Proteomes" id="UP001280121">
    <property type="component" value="Unassembled WGS sequence"/>
</dbReference>
<dbReference type="AlphaFoldDB" id="A0AAD9TU27"/>
<accession>A0AAD9TU27</accession>
<evidence type="ECO:0000313" key="3">
    <source>
        <dbReference type="Proteomes" id="UP001280121"/>
    </source>
</evidence>
<dbReference type="PANTHER" id="PTHR33223">
    <property type="entry name" value="CCHC-TYPE DOMAIN-CONTAINING PROTEIN"/>
    <property type="match status" value="1"/>
</dbReference>
<comment type="caution">
    <text evidence="2">The sequence shown here is derived from an EMBL/GenBank/DDBJ whole genome shotgun (WGS) entry which is preliminary data.</text>
</comment>
<sequence length="128" mass="14818">MDSPFVDAIALVEMSRKFKFSNRKQFEGTTDLNDHIAQYKQCKFTVEISRDLREAYMCKAFGSSLGGPAIPWYTNLPNNSISSFEHLIDTFLEQFASSRKLEKQSDDLYIITKRSNENLRAYVGRFIK</sequence>
<gene>
    <name evidence="2" type="ORF">Ddye_024010</name>
</gene>